<organism evidence="1">
    <name type="scientific">Anguilla anguilla</name>
    <name type="common">European freshwater eel</name>
    <name type="synonym">Muraena anguilla</name>
    <dbReference type="NCBI Taxonomy" id="7936"/>
    <lineage>
        <taxon>Eukaryota</taxon>
        <taxon>Metazoa</taxon>
        <taxon>Chordata</taxon>
        <taxon>Craniata</taxon>
        <taxon>Vertebrata</taxon>
        <taxon>Euteleostomi</taxon>
        <taxon>Actinopterygii</taxon>
        <taxon>Neopterygii</taxon>
        <taxon>Teleostei</taxon>
        <taxon>Anguilliformes</taxon>
        <taxon>Anguillidae</taxon>
        <taxon>Anguilla</taxon>
    </lineage>
</organism>
<sequence>MIETILTEEGIPASCFGVI</sequence>
<name>A0A0E9TMK0_ANGAN</name>
<accession>A0A0E9TMK0</accession>
<evidence type="ECO:0000313" key="1">
    <source>
        <dbReference type="EMBL" id="JAH54100.1"/>
    </source>
</evidence>
<protein>
    <submittedName>
        <fullName evidence="1">Uncharacterized protein</fullName>
    </submittedName>
</protein>
<reference evidence="1" key="1">
    <citation type="submission" date="2014-11" db="EMBL/GenBank/DDBJ databases">
        <authorList>
            <person name="Amaro Gonzalez C."/>
        </authorList>
    </citation>
    <scope>NUCLEOTIDE SEQUENCE</scope>
</reference>
<proteinExistence type="predicted"/>
<reference evidence="1" key="2">
    <citation type="journal article" date="2015" name="Fish Shellfish Immunol.">
        <title>Early steps in the European eel (Anguilla anguilla)-Vibrio vulnificus interaction in the gills: Role of the RtxA13 toxin.</title>
        <authorList>
            <person name="Callol A."/>
            <person name="Pajuelo D."/>
            <person name="Ebbesson L."/>
            <person name="Teles M."/>
            <person name="MacKenzie S."/>
            <person name="Amaro C."/>
        </authorList>
    </citation>
    <scope>NUCLEOTIDE SEQUENCE</scope>
</reference>
<dbReference type="EMBL" id="GBXM01054477">
    <property type="protein sequence ID" value="JAH54100.1"/>
    <property type="molecule type" value="Transcribed_RNA"/>
</dbReference>
<dbReference type="AlphaFoldDB" id="A0A0E9TMK0"/>